<dbReference type="eggNOG" id="COG0810">
    <property type="taxonomic scope" value="Bacteria"/>
</dbReference>
<evidence type="ECO:0000313" key="11">
    <source>
        <dbReference type="EMBL" id="KEQ29322.1"/>
    </source>
</evidence>
<evidence type="ECO:0000256" key="6">
    <source>
        <dbReference type="ARBA" id="ARBA00022692"/>
    </source>
</evidence>
<dbReference type="GO" id="GO:0098797">
    <property type="term" value="C:plasma membrane protein complex"/>
    <property type="evidence" value="ECO:0007669"/>
    <property type="project" value="TreeGrafter"/>
</dbReference>
<dbReference type="Pfam" id="PF03544">
    <property type="entry name" value="TonB_C"/>
    <property type="match status" value="1"/>
</dbReference>
<keyword evidence="3" id="KW-0813">Transport</keyword>
<dbReference type="EMBL" id="JNFF01000074">
    <property type="protein sequence ID" value="KEQ29322.1"/>
    <property type="molecule type" value="Genomic_DNA"/>
</dbReference>
<dbReference type="SUPFAM" id="SSF74653">
    <property type="entry name" value="TolA/TonB C-terminal domain"/>
    <property type="match status" value="1"/>
</dbReference>
<evidence type="ECO:0000256" key="2">
    <source>
        <dbReference type="ARBA" id="ARBA00006555"/>
    </source>
</evidence>
<organism evidence="11 12">
    <name type="scientific">Pedobacter antarcticus 4BY</name>
    <dbReference type="NCBI Taxonomy" id="1358423"/>
    <lineage>
        <taxon>Bacteria</taxon>
        <taxon>Pseudomonadati</taxon>
        <taxon>Bacteroidota</taxon>
        <taxon>Sphingobacteriia</taxon>
        <taxon>Sphingobacteriales</taxon>
        <taxon>Sphingobacteriaceae</taxon>
        <taxon>Pedobacter</taxon>
    </lineage>
</organism>
<keyword evidence="4" id="KW-1003">Cell membrane</keyword>
<dbReference type="eggNOG" id="COG4219">
    <property type="taxonomic scope" value="Bacteria"/>
</dbReference>
<feature type="domain" description="TonB C-terminal" evidence="10">
    <location>
        <begin position="111"/>
        <end position="207"/>
    </location>
</feature>
<accession>A0A081PF49</accession>
<dbReference type="Proteomes" id="UP000028007">
    <property type="component" value="Unassembled WGS sequence"/>
</dbReference>
<dbReference type="PANTHER" id="PTHR33446:SF2">
    <property type="entry name" value="PROTEIN TONB"/>
    <property type="match status" value="1"/>
</dbReference>
<dbReference type="InterPro" id="IPR051045">
    <property type="entry name" value="TonB-dependent_transducer"/>
</dbReference>
<evidence type="ECO:0000256" key="3">
    <source>
        <dbReference type="ARBA" id="ARBA00022448"/>
    </source>
</evidence>
<evidence type="ECO:0000256" key="5">
    <source>
        <dbReference type="ARBA" id="ARBA00022519"/>
    </source>
</evidence>
<sequence length="207" mass="22848">MLLLSKALRINPQVLTNSFFNEPLLKTRIHMLNKRKSAKPAALKYALFVPLCAGTLLLTSATLTKETKSENSGTGNSYFASTPLNQFGLQQQEPGKVYEFVKTDTQPEFPGGMKKFYEYLGASLKYPESAAKNKVEGKVFLSYIVETDGKISHVKVERGLNAALDAEAVRVLTESPNWIPGKVGNTPVRVKYNIPIHFGLTKKPAKA</sequence>
<dbReference type="GO" id="GO:0031992">
    <property type="term" value="F:energy transducer activity"/>
    <property type="evidence" value="ECO:0007669"/>
    <property type="project" value="TreeGrafter"/>
</dbReference>
<keyword evidence="7" id="KW-0653">Protein transport</keyword>
<keyword evidence="12" id="KW-1185">Reference proteome</keyword>
<dbReference type="AlphaFoldDB" id="A0A081PF49"/>
<reference evidence="11 12" key="1">
    <citation type="journal article" date="1992" name="Int. J. Syst. Bacteriol.">
        <title>Sphingobacterium antarcticus sp. nov. a Psychrotrophic Bacterium from the Soils of Schirmacher Oasis, Antarctica.</title>
        <authorList>
            <person name="Shivaji S."/>
            <person name="Ray M.K."/>
            <person name="Rao N.S."/>
            <person name="Saiserr L."/>
            <person name="Jagannadham M.V."/>
            <person name="Kumar G.S."/>
            <person name="Reddy G."/>
            <person name="Bhargava P.M."/>
        </authorList>
    </citation>
    <scope>NUCLEOTIDE SEQUENCE [LARGE SCALE GENOMIC DNA]</scope>
    <source>
        <strain evidence="11 12">4BY</strain>
    </source>
</reference>
<evidence type="ECO:0000256" key="7">
    <source>
        <dbReference type="ARBA" id="ARBA00022927"/>
    </source>
</evidence>
<comment type="caution">
    <text evidence="11">The sequence shown here is derived from an EMBL/GenBank/DDBJ whole genome shotgun (WGS) entry which is preliminary data.</text>
</comment>
<evidence type="ECO:0000256" key="4">
    <source>
        <dbReference type="ARBA" id="ARBA00022475"/>
    </source>
</evidence>
<dbReference type="PROSITE" id="PS52015">
    <property type="entry name" value="TONB_CTD"/>
    <property type="match status" value="1"/>
</dbReference>
<keyword evidence="8" id="KW-1133">Transmembrane helix</keyword>
<name>A0A081PF49_9SPHI</name>
<gene>
    <name evidence="11" type="ORF">N180_07185</name>
</gene>
<dbReference type="InterPro" id="IPR037682">
    <property type="entry name" value="TonB_C"/>
</dbReference>
<dbReference type="GO" id="GO:0055085">
    <property type="term" value="P:transmembrane transport"/>
    <property type="evidence" value="ECO:0007669"/>
    <property type="project" value="InterPro"/>
</dbReference>
<evidence type="ECO:0000313" key="12">
    <source>
        <dbReference type="Proteomes" id="UP000028007"/>
    </source>
</evidence>
<comment type="similarity">
    <text evidence="2">Belongs to the TonB family.</text>
</comment>
<keyword evidence="5" id="KW-0997">Cell inner membrane</keyword>
<protein>
    <recommendedName>
        <fullName evidence="10">TonB C-terminal domain-containing protein</fullName>
    </recommendedName>
</protein>
<dbReference type="InterPro" id="IPR006260">
    <property type="entry name" value="TonB/TolA_C"/>
</dbReference>
<evidence type="ECO:0000256" key="9">
    <source>
        <dbReference type="ARBA" id="ARBA00023136"/>
    </source>
</evidence>
<evidence type="ECO:0000259" key="10">
    <source>
        <dbReference type="PROSITE" id="PS52015"/>
    </source>
</evidence>
<keyword evidence="6" id="KW-0812">Transmembrane</keyword>
<dbReference type="NCBIfam" id="TIGR01352">
    <property type="entry name" value="tonB_Cterm"/>
    <property type="match status" value="1"/>
</dbReference>
<evidence type="ECO:0000256" key="8">
    <source>
        <dbReference type="ARBA" id="ARBA00022989"/>
    </source>
</evidence>
<dbReference type="Gene3D" id="3.30.1150.10">
    <property type="match status" value="1"/>
</dbReference>
<evidence type="ECO:0000256" key="1">
    <source>
        <dbReference type="ARBA" id="ARBA00004383"/>
    </source>
</evidence>
<comment type="subcellular location">
    <subcellularLocation>
        <location evidence="1">Cell inner membrane</location>
        <topology evidence="1">Single-pass membrane protein</topology>
        <orientation evidence="1">Periplasmic side</orientation>
    </subcellularLocation>
</comment>
<dbReference type="GO" id="GO:0015031">
    <property type="term" value="P:protein transport"/>
    <property type="evidence" value="ECO:0007669"/>
    <property type="project" value="UniProtKB-KW"/>
</dbReference>
<keyword evidence="9" id="KW-0472">Membrane</keyword>
<dbReference type="PANTHER" id="PTHR33446">
    <property type="entry name" value="PROTEIN TONB-RELATED"/>
    <property type="match status" value="1"/>
</dbReference>
<proteinExistence type="inferred from homology"/>